<dbReference type="KEGG" id="ftj:FTUN_0180"/>
<keyword evidence="1" id="KW-0732">Signal</keyword>
<dbReference type="EMBL" id="CP053452">
    <property type="protein sequence ID" value="QJW92683.1"/>
    <property type="molecule type" value="Genomic_DNA"/>
</dbReference>
<keyword evidence="4" id="KW-1185">Reference proteome</keyword>
<dbReference type="PANTHER" id="PTHR34406">
    <property type="entry name" value="PROTEIN YCEI"/>
    <property type="match status" value="1"/>
</dbReference>
<evidence type="ECO:0000313" key="3">
    <source>
        <dbReference type="EMBL" id="QJW92683.1"/>
    </source>
</evidence>
<gene>
    <name evidence="3" type="ORF">FTUN_0180</name>
</gene>
<dbReference type="SUPFAM" id="SSF101874">
    <property type="entry name" value="YceI-like"/>
    <property type="match status" value="1"/>
</dbReference>
<evidence type="ECO:0000259" key="2">
    <source>
        <dbReference type="SMART" id="SM00867"/>
    </source>
</evidence>
<dbReference type="PANTHER" id="PTHR34406:SF1">
    <property type="entry name" value="PROTEIN YCEI"/>
    <property type="match status" value="1"/>
</dbReference>
<sequence length="179" mass="18846">MVRTLFAAVFVAGAAFTAHAADTKYALTGDNTKLTFVGTKANGKHEGGFAKLSGSAVGAGDPTKLTIEVTIDTDSLYSDDAKLTGHLKNADFFDVKNQPKATFKSTKVEKADKGYTVTGDLTLLGKTKPVTFPATITEKDGTLSVTASFAIDRTNWGMNYGKGKIDDKVTIGIAVTAKK</sequence>
<feature type="domain" description="Lipid/polyisoprenoid-binding YceI-like" evidence="2">
    <location>
        <begin position="24"/>
        <end position="178"/>
    </location>
</feature>
<dbReference type="SMART" id="SM00867">
    <property type="entry name" value="YceI"/>
    <property type="match status" value="1"/>
</dbReference>
<dbReference type="Proteomes" id="UP000503447">
    <property type="component" value="Chromosome"/>
</dbReference>
<dbReference type="InterPro" id="IPR036761">
    <property type="entry name" value="TTHA0802/YceI-like_sf"/>
</dbReference>
<dbReference type="Gene3D" id="2.40.128.110">
    <property type="entry name" value="Lipid/polyisoprenoid-binding, YceI-like"/>
    <property type="match status" value="1"/>
</dbReference>
<name>A0A6M5YHF0_9BACT</name>
<evidence type="ECO:0000256" key="1">
    <source>
        <dbReference type="SAM" id="SignalP"/>
    </source>
</evidence>
<dbReference type="RefSeq" id="WP_171469038.1">
    <property type="nucleotide sequence ID" value="NZ_CP053452.2"/>
</dbReference>
<protein>
    <recommendedName>
        <fullName evidence="2">Lipid/polyisoprenoid-binding YceI-like domain-containing protein</fullName>
    </recommendedName>
</protein>
<accession>A0A6M5YHF0</accession>
<reference evidence="4" key="1">
    <citation type="submission" date="2020-05" db="EMBL/GenBank/DDBJ databases">
        <title>Frigoriglobus tundricola gen. nov., sp. nov., a psychrotolerant cellulolytic planctomycete of the family Gemmataceae with two divergent copies of 16S rRNA gene.</title>
        <authorList>
            <person name="Kulichevskaya I.S."/>
            <person name="Ivanova A.A."/>
            <person name="Naumoff D.G."/>
            <person name="Beletsky A.V."/>
            <person name="Rijpstra W.I.C."/>
            <person name="Sinninghe Damste J.S."/>
            <person name="Mardanov A.V."/>
            <person name="Ravin N.V."/>
            <person name="Dedysh S.N."/>
        </authorList>
    </citation>
    <scope>NUCLEOTIDE SEQUENCE [LARGE SCALE GENOMIC DNA]</scope>
    <source>
        <strain evidence="4">PL17</strain>
    </source>
</reference>
<dbReference type="InterPro" id="IPR007372">
    <property type="entry name" value="Lipid/polyisoprenoid-bd_YceI"/>
</dbReference>
<proteinExistence type="predicted"/>
<dbReference type="AlphaFoldDB" id="A0A6M5YHF0"/>
<feature type="signal peptide" evidence="1">
    <location>
        <begin position="1"/>
        <end position="20"/>
    </location>
</feature>
<organism evidence="3 4">
    <name type="scientific">Frigoriglobus tundricola</name>
    <dbReference type="NCBI Taxonomy" id="2774151"/>
    <lineage>
        <taxon>Bacteria</taxon>
        <taxon>Pseudomonadati</taxon>
        <taxon>Planctomycetota</taxon>
        <taxon>Planctomycetia</taxon>
        <taxon>Gemmatales</taxon>
        <taxon>Gemmataceae</taxon>
        <taxon>Frigoriglobus</taxon>
    </lineage>
</organism>
<feature type="chain" id="PRO_5027075750" description="Lipid/polyisoprenoid-binding YceI-like domain-containing protein" evidence="1">
    <location>
        <begin position="21"/>
        <end position="179"/>
    </location>
</feature>
<dbReference type="Pfam" id="PF04264">
    <property type="entry name" value="YceI"/>
    <property type="match status" value="1"/>
</dbReference>
<evidence type="ECO:0000313" key="4">
    <source>
        <dbReference type="Proteomes" id="UP000503447"/>
    </source>
</evidence>